<dbReference type="Pfam" id="PF07691">
    <property type="entry name" value="PA14"/>
    <property type="match status" value="1"/>
</dbReference>
<comment type="caution">
    <text evidence="3">The sequence shown here is derived from an EMBL/GenBank/DDBJ whole genome shotgun (WGS) entry which is preliminary data.</text>
</comment>
<evidence type="ECO:0000256" key="1">
    <source>
        <dbReference type="SAM" id="MobiDB-lite"/>
    </source>
</evidence>
<dbReference type="STRING" id="1797994.A2227_05820"/>
<proteinExistence type="predicted"/>
<protein>
    <recommendedName>
        <fullName evidence="2">PA14 domain-containing protein</fullName>
    </recommendedName>
</protein>
<evidence type="ECO:0000313" key="4">
    <source>
        <dbReference type="Proteomes" id="UP000178367"/>
    </source>
</evidence>
<dbReference type="SUPFAM" id="SSF56988">
    <property type="entry name" value="Anthrax protective antigen"/>
    <property type="match status" value="1"/>
</dbReference>
<accession>A0A1F5SH46</accession>
<dbReference type="InterPro" id="IPR011658">
    <property type="entry name" value="PA14_dom"/>
</dbReference>
<organism evidence="3 4">
    <name type="scientific">Candidatus Falkowbacteria bacterium RIFOXYA2_FULL_47_19</name>
    <dbReference type="NCBI Taxonomy" id="1797994"/>
    <lineage>
        <taxon>Bacteria</taxon>
        <taxon>Candidatus Falkowiibacteriota</taxon>
    </lineage>
</organism>
<feature type="compositionally biased region" description="Low complexity" evidence="1">
    <location>
        <begin position="198"/>
        <end position="207"/>
    </location>
</feature>
<reference evidence="3 4" key="1">
    <citation type="journal article" date="2016" name="Nat. Commun.">
        <title>Thousands of microbial genomes shed light on interconnected biogeochemical processes in an aquifer system.</title>
        <authorList>
            <person name="Anantharaman K."/>
            <person name="Brown C.T."/>
            <person name="Hug L.A."/>
            <person name="Sharon I."/>
            <person name="Castelle C.J."/>
            <person name="Probst A.J."/>
            <person name="Thomas B.C."/>
            <person name="Singh A."/>
            <person name="Wilkins M.J."/>
            <person name="Karaoz U."/>
            <person name="Brodie E.L."/>
            <person name="Williams K.H."/>
            <person name="Hubbard S.S."/>
            <person name="Banfield J.F."/>
        </authorList>
    </citation>
    <scope>NUCLEOTIDE SEQUENCE [LARGE SCALE GENOMIC DNA]</scope>
</reference>
<dbReference type="PROSITE" id="PS51820">
    <property type="entry name" value="PA14"/>
    <property type="match status" value="1"/>
</dbReference>
<dbReference type="Proteomes" id="UP000178367">
    <property type="component" value="Unassembled WGS sequence"/>
</dbReference>
<evidence type="ECO:0000259" key="2">
    <source>
        <dbReference type="PROSITE" id="PS51820"/>
    </source>
</evidence>
<dbReference type="EMBL" id="MFGB01000018">
    <property type="protein sequence ID" value="OGF25989.1"/>
    <property type="molecule type" value="Genomic_DNA"/>
</dbReference>
<dbReference type="Gene3D" id="3.90.182.10">
    <property type="entry name" value="Toxin - Anthrax Protective Antigen,domain 1"/>
    <property type="match status" value="1"/>
</dbReference>
<name>A0A1F5SH46_9BACT</name>
<gene>
    <name evidence="3" type="ORF">A2227_05820</name>
</gene>
<feature type="compositionally biased region" description="Low complexity" evidence="1">
    <location>
        <begin position="175"/>
        <end position="191"/>
    </location>
</feature>
<dbReference type="AlphaFoldDB" id="A0A1F5SH46"/>
<evidence type="ECO:0000313" key="3">
    <source>
        <dbReference type="EMBL" id="OGF25989.1"/>
    </source>
</evidence>
<feature type="domain" description="PA14" evidence="2">
    <location>
        <begin position="209"/>
        <end position="335"/>
    </location>
</feature>
<sequence length="335" mass="37260">MPIKKFIAVLSLISVFLPVFALKAETLAGRLKGRILLQVESKGQAWYIEPGTEKRAFLGRPADAFKIMRELGLGITEKDFAAWGGIAPARLAGRILLRVQAHGEAYYADPVDLKLHYLGRPADAFKVMRELGLGVTDKSLNEIVVNDKYAEEAASPETPPLPPVAPVTTEDAETENNGTETNETEGATTTEPIEDDSATTTPETATTTETVCRFQADYYRNTDLTGRILTRTKDTIDYDWGAAAPEGTSRTDKFSVRWTATCHFDAGRYRFSGTFNDGVKATIGQSWIFNSWRNSNNDVVLETELDIAEGDHYLKIDYYEYFGDAKAKFGWERIE</sequence>
<feature type="region of interest" description="Disordered" evidence="1">
    <location>
        <begin position="151"/>
        <end position="207"/>
    </location>
</feature>
<dbReference type="InterPro" id="IPR037524">
    <property type="entry name" value="PA14/GLEYA"/>
</dbReference>